<comment type="caution">
    <text evidence="1">The sequence shown here is derived from an EMBL/GenBank/DDBJ whole genome shotgun (WGS) entry which is preliminary data.</text>
</comment>
<name>A0A3M7SDP3_BRAPC</name>
<accession>A0A3M7SDP3</accession>
<gene>
    <name evidence="1" type="ORF">BpHYR1_033924</name>
</gene>
<dbReference type="AlphaFoldDB" id="A0A3M7SDP3"/>
<evidence type="ECO:0000313" key="2">
    <source>
        <dbReference type="Proteomes" id="UP000276133"/>
    </source>
</evidence>
<dbReference type="Proteomes" id="UP000276133">
    <property type="component" value="Unassembled WGS sequence"/>
</dbReference>
<protein>
    <submittedName>
        <fullName evidence="1">Uncharacterized protein</fullName>
    </submittedName>
</protein>
<dbReference type="EMBL" id="REGN01001603">
    <property type="protein sequence ID" value="RNA33668.1"/>
    <property type="molecule type" value="Genomic_DNA"/>
</dbReference>
<organism evidence="1 2">
    <name type="scientific">Brachionus plicatilis</name>
    <name type="common">Marine rotifer</name>
    <name type="synonym">Brachionus muelleri</name>
    <dbReference type="NCBI Taxonomy" id="10195"/>
    <lineage>
        <taxon>Eukaryota</taxon>
        <taxon>Metazoa</taxon>
        <taxon>Spiralia</taxon>
        <taxon>Gnathifera</taxon>
        <taxon>Rotifera</taxon>
        <taxon>Eurotatoria</taxon>
        <taxon>Monogononta</taxon>
        <taxon>Pseudotrocha</taxon>
        <taxon>Ploima</taxon>
        <taxon>Brachionidae</taxon>
        <taxon>Brachionus</taxon>
    </lineage>
</organism>
<evidence type="ECO:0000313" key="1">
    <source>
        <dbReference type="EMBL" id="RNA33668.1"/>
    </source>
</evidence>
<reference evidence="1 2" key="1">
    <citation type="journal article" date="2018" name="Sci. Rep.">
        <title>Genomic signatures of local adaptation to the degree of environmental predictability in rotifers.</title>
        <authorList>
            <person name="Franch-Gras L."/>
            <person name="Hahn C."/>
            <person name="Garcia-Roger E.M."/>
            <person name="Carmona M.J."/>
            <person name="Serra M."/>
            <person name="Gomez A."/>
        </authorList>
    </citation>
    <scope>NUCLEOTIDE SEQUENCE [LARGE SCALE GENOMIC DNA]</scope>
    <source>
        <strain evidence="1">HYR1</strain>
    </source>
</reference>
<keyword evidence="2" id="KW-1185">Reference proteome</keyword>
<sequence length="153" mass="18180">MKGIVKILKIKSLSGSISDSKFLQFSFPHHFICKNDYLWDNLSFKNKKIHVLMSFSKIGLFRKPVYKRTKIDYPNNVTVALPTLKKFCCLLIKIGYNLSKPSHYTLIYSFMIEYMCQFIFMYESIFQVYTIFKIFVDHFLAYDYTISLFIPIN</sequence>
<proteinExistence type="predicted"/>